<dbReference type="CDD" id="cd04301">
    <property type="entry name" value="NAT_SF"/>
    <property type="match status" value="1"/>
</dbReference>
<dbReference type="OrthoDB" id="1821130at2"/>
<organism evidence="2 3">
    <name type="scientific">Cellulomonas bogoriensis 69B4 = DSM 16987</name>
    <dbReference type="NCBI Taxonomy" id="1386082"/>
    <lineage>
        <taxon>Bacteria</taxon>
        <taxon>Bacillati</taxon>
        <taxon>Actinomycetota</taxon>
        <taxon>Actinomycetes</taxon>
        <taxon>Micrococcales</taxon>
        <taxon>Cellulomonadaceae</taxon>
        <taxon>Cellulomonas</taxon>
    </lineage>
</organism>
<dbReference type="GO" id="GO:0016747">
    <property type="term" value="F:acyltransferase activity, transferring groups other than amino-acyl groups"/>
    <property type="evidence" value="ECO:0007669"/>
    <property type="project" value="InterPro"/>
</dbReference>
<dbReference type="Pfam" id="PF00583">
    <property type="entry name" value="Acetyltransf_1"/>
    <property type="match status" value="1"/>
</dbReference>
<evidence type="ECO:0000313" key="3">
    <source>
        <dbReference type="Proteomes" id="UP000054314"/>
    </source>
</evidence>
<dbReference type="InterPro" id="IPR052523">
    <property type="entry name" value="Trichothecene_AcTrans"/>
</dbReference>
<dbReference type="EMBL" id="AXCZ01000190">
    <property type="protein sequence ID" value="KGM09441.1"/>
    <property type="molecule type" value="Genomic_DNA"/>
</dbReference>
<dbReference type="Gene3D" id="3.40.630.30">
    <property type="match status" value="1"/>
</dbReference>
<dbReference type="InterPro" id="IPR016181">
    <property type="entry name" value="Acyl_CoA_acyltransferase"/>
</dbReference>
<reference evidence="2 3" key="1">
    <citation type="submission" date="2013-08" db="EMBL/GenBank/DDBJ databases">
        <title>Genome sequencing of Cellulomonas bogoriensis 69B4.</title>
        <authorList>
            <person name="Chen F."/>
            <person name="Li Y."/>
            <person name="Wang G."/>
        </authorList>
    </citation>
    <scope>NUCLEOTIDE SEQUENCE [LARGE SCALE GENOMIC DNA]</scope>
    <source>
        <strain evidence="2 3">69B4</strain>
    </source>
</reference>
<dbReference type="Proteomes" id="UP000054314">
    <property type="component" value="Unassembled WGS sequence"/>
</dbReference>
<keyword evidence="3" id="KW-1185">Reference proteome</keyword>
<feature type="domain" description="N-acetyltransferase" evidence="1">
    <location>
        <begin position="54"/>
        <end position="198"/>
    </location>
</feature>
<evidence type="ECO:0000313" key="2">
    <source>
        <dbReference type="EMBL" id="KGM09441.1"/>
    </source>
</evidence>
<name>A0A0A0BNA0_9CELL</name>
<gene>
    <name evidence="2" type="ORF">N869_07110</name>
</gene>
<dbReference type="PROSITE" id="PS51186">
    <property type="entry name" value="GNAT"/>
    <property type="match status" value="1"/>
</dbReference>
<dbReference type="AlphaFoldDB" id="A0A0A0BNA0"/>
<dbReference type="RefSeq" id="WP_052105529.1">
    <property type="nucleotide sequence ID" value="NZ_AXCZ01000190.1"/>
</dbReference>
<evidence type="ECO:0000259" key="1">
    <source>
        <dbReference type="PROSITE" id="PS51186"/>
    </source>
</evidence>
<proteinExistence type="predicted"/>
<dbReference type="SUPFAM" id="SSF55729">
    <property type="entry name" value="Acyl-CoA N-acyltransferases (Nat)"/>
    <property type="match status" value="1"/>
</dbReference>
<protein>
    <submittedName>
        <fullName evidence="2">Acetyltransferase</fullName>
    </submittedName>
</protein>
<dbReference type="PANTHER" id="PTHR42791:SF1">
    <property type="entry name" value="N-ACETYLTRANSFERASE DOMAIN-CONTAINING PROTEIN"/>
    <property type="match status" value="1"/>
</dbReference>
<comment type="caution">
    <text evidence="2">The sequence shown here is derived from an EMBL/GenBank/DDBJ whole genome shotgun (WGS) entry which is preliminary data.</text>
</comment>
<dbReference type="PANTHER" id="PTHR42791">
    <property type="entry name" value="GNAT FAMILY ACETYLTRANSFERASE"/>
    <property type="match status" value="1"/>
</dbReference>
<accession>A0A0A0BNA0</accession>
<dbReference type="InterPro" id="IPR000182">
    <property type="entry name" value="GNAT_dom"/>
</dbReference>
<keyword evidence="2" id="KW-0808">Transferase</keyword>
<sequence>MGADVRKVRTLLARAFHDDPLMEWVFPDAATRPDAVAAWLGLFVEHDQAVGEVEVLRGEGPGAPVQAVAVWRPSTGAPATGTLPTIGGLLTLLIGPERTVEVAHGLRAIHELAPTQPHTYLHFLAVDPELQGRGLGRRVMARGLRRSLDAGTGVHLETTNPRALTFYHRLGFQITGQRQVNAPGRPGPTMWAMWARPPRQHRDG</sequence>